<feature type="compositionally biased region" description="Polar residues" evidence="1">
    <location>
        <begin position="657"/>
        <end position="667"/>
    </location>
</feature>
<dbReference type="SMART" id="SM00262">
    <property type="entry name" value="GEL"/>
    <property type="match status" value="1"/>
</dbReference>
<protein>
    <recommendedName>
        <fullName evidence="2">DUF7904 domain-containing protein</fullName>
    </recommendedName>
</protein>
<dbReference type="InterPro" id="IPR029006">
    <property type="entry name" value="ADF-H/Gelsolin-like_dom_sf"/>
</dbReference>
<dbReference type="Proteomes" id="UP000886653">
    <property type="component" value="Unassembled WGS sequence"/>
</dbReference>
<dbReference type="Pfam" id="PF25480">
    <property type="entry name" value="DUF7904"/>
    <property type="match status" value="1"/>
</dbReference>
<feature type="compositionally biased region" description="Polar residues" evidence="1">
    <location>
        <begin position="614"/>
        <end position="626"/>
    </location>
</feature>
<feature type="region of interest" description="Disordered" evidence="1">
    <location>
        <begin position="12"/>
        <end position="40"/>
    </location>
</feature>
<dbReference type="InterPro" id="IPR007122">
    <property type="entry name" value="Villin/Gelsolin"/>
</dbReference>
<evidence type="ECO:0000313" key="4">
    <source>
        <dbReference type="Proteomes" id="UP000886653"/>
    </source>
</evidence>
<dbReference type="EMBL" id="MU167260">
    <property type="protein sequence ID" value="KAG0146527.1"/>
    <property type="molecule type" value="Genomic_DNA"/>
</dbReference>
<name>A0A9P6TBQ9_9BASI</name>
<feature type="compositionally biased region" description="Polar residues" evidence="1">
    <location>
        <begin position="679"/>
        <end position="692"/>
    </location>
</feature>
<dbReference type="AlphaFoldDB" id="A0A9P6TBQ9"/>
<dbReference type="OrthoDB" id="6375767at2759"/>
<gene>
    <name evidence="3" type="ORF">CROQUDRAFT_657348</name>
</gene>
<feature type="region of interest" description="Disordered" evidence="1">
    <location>
        <begin position="715"/>
        <end position="770"/>
    </location>
</feature>
<comment type="caution">
    <text evidence="3">The sequence shown here is derived from an EMBL/GenBank/DDBJ whole genome shotgun (WGS) entry which is preliminary data.</text>
</comment>
<evidence type="ECO:0000256" key="1">
    <source>
        <dbReference type="SAM" id="MobiDB-lite"/>
    </source>
</evidence>
<feature type="compositionally biased region" description="Polar residues" evidence="1">
    <location>
        <begin position="101"/>
        <end position="115"/>
    </location>
</feature>
<evidence type="ECO:0000313" key="3">
    <source>
        <dbReference type="EMBL" id="KAG0146527.1"/>
    </source>
</evidence>
<dbReference type="Gene3D" id="3.40.20.10">
    <property type="entry name" value="Severin"/>
    <property type="match status" value="2"/>
</dbReference>
<keyword evidence="4" id="KW-1185">Reference proteome</keyword>
<accession>A0A9P6TBQ9</accession>
<sequence>MVDLDLTTRLKREKSEFDSHSPPLPLHTHSHSRSQSAANQYTHQHHRTNSAAENVFEDSYQHWVSRVRATRESIDQADQVEHQKLRKEILQARQARRSRHLSMSDSNTLIDQPHSQTISNSNLTQAFESMSDHVQPQRSLANQNHSIQYSSKFESVQPNKPVALAHFMGARKDIHGPVLTRPRVDEKEVRPEGWELAERRAEILSKHSGSRPNPLASLIAPQPLPGMVSHEKLIDSNPISSQSVTLDPISTTTPNNDRLKQRSLPVPPSSINPPPAFLKPKSLADRLAQLGVVNDLKPHLSSPAVHHPSVSLGTSPVCEKFPDRQRSFAPVQIDQSSSDINGRDKLTKPTPPHHTVTKSKSTYNLKSTTVLEEVELNKTHRPTSAVFSATRLGPPSSTSHNPVQPDLTVSNHRPPLTNRSNSAQTVPVITGHKSSKSQNYHVTPQVTDDQPVSSAGLSASNKVLTASLSRLAGSNIVAQRLQWSKQKEHTGSKVDEFGTPAKSLFQPATASAAPIPDPINHSMSVPKRLSMFDRPIQARDVSPLKSNTGSRFQHSKTKSVSSDFPPTPTSPSVKNINQYNKSNRDSSDGDDQLQSESHDLKRNKKDFPMLKTPASPQKSHPKTPTSLARPALYGQPSDSSPPLKHLTKHRPRGPQKSAGSRTKSPAQTHRPLPSPSPSQLEQASTTVPSIPSFSPFVKKGTSELTAVWENQHQKNSLDFKPSGGTRPLPTPPALTPKGGIRVALPGLTETNSSSNRPLPLPPTYSSASSVPSTLKTFSSKPSSFIATSTEPKKAKKPTIITKPTKKTAPLDPKTIDKACRRPSDLLPITKLELFQLHKTPDEQDFSTTFVEPEDSNTFYADERLLIFCTLTDGKHILMMWKGKMVERAEEEEVGRLLKKYGIEHRSRLVNIQQGYEPAELVEALGGNLVIRLGKRFELDQPQSTVFSVRSYRAGRLLVIEESVLSAPSVREALCAGFCALVKVFDRQKEKINLFQWNGRHCDRLERQQCALVAQQIIKESAGFQPKLAEFDEGAESDEFRSLFGEEDFATSYHWRFKSALDFSPLLISTSTLSPIDSLCPKAITILHTGLEVFVLVPPSQRSDRAGLARAIELTNQLSSTSSSKILPVHCLVFPTLLPVDLRASVRFSYDLNRLNQPFGIPQKMNMWSLDEARLALEGGEVEVLDLEFLPLGIGPEDVVGGET</sequence>
<dbReference type="GO" id="GO:0051015">
    <property type="term" value="F:actin filament binding"/>
    <property type="evidence" value="ECO:0007669"/>
    <property type="project" value="InterPro"/>
</dbReference>
<evidence type="ECO:0000259" key="2">
    <source>
        <dbReference type="Pfam" id="PF25480"/>
    </source>
</evidence>
<feature type="domain" description="DUF7904" evidence="2">
    <location>
        <begin position="850"/>
        <end position="931"/>
    </location>
</feature>
<feature type="region of interest" description="Disordered" evidence="1">
    <location>
        <begin position="379"/>
        <end position="422"/>
    </location>
</feature>
<proteinExistence type="predicted"/>
<organism evidence="3 4">
    <name type="scientific">Cronartium quercuum f. sp. fusiforme G11</name>
    <dbReference type="NCBI Taxonomy" id="708437"/>
    <lineage>
        <taxon>Eukaryota</taxon>
        <taxon>Fungi</taxon>
        <taxon>Dikarya</taxon>
        <taxon>Basidiomycota</taxon>
        <taxon>Pucciniomycotina</taxon>
        <taxon>Pucciniomycetes</taxon>
        <taxon>Pucciniales</taxon>
        <taxon>Coleosporiaceae</taxon>
        <taxon>Cronartium</taxon>
    </lineage>
</organism>
<feature type="compositionally biased region" description="Polar residues" evidence="1">
    <location>
        <begin position="239"/>
        <end position="256"/>
    </location>
</feature>
<feature type="compositionally biased region" description="Basic and acidic residues" evidence="1">
    <location>
        <begin position="596"/>
        <end position="608"/>
    </location>
</feature>
<feature type="region of interest" description="Disordered" evidence="1">
    <location>
        <begin position="330"/>
        <end position="359"/>
    </location>
</feature>
<reference evidence="3" key="1">
    <citation type="submission" date="2013-11" db="EMBL/GenBank/DDBJ databases">
        <title>Genome sequence of the fusiform rust pathogen reveals effectors for host alternation and coevolution with pine.</title>
        <authorList>
            <consortium name="DOE Joint Genome Institute"/>
            <person name="Smith K."/>
            <person name="Pendleton A."/>
            <person name="Kubisiak T."/>
            <person name="Anderson C."/>
            <person name="Salamov A."/>
            <person name="Aerts A."/>
            <person name="Riley R."/>
            <person name="Clum A."/>
            <person name="Lindquist E."/>
            <person name="Ence D."/>
            <person name="Campbell M."/>
            <person name="Kronenberg Z."/>
            <person name="Feau N."/>
            <person name="Dhillon B."/>
            <person name="Hamelin R."/>
            <person name="Burleigh J."/>
            <person name="Smith J."/>
            <person name="Yandell M."/>
            <person name="Nelson C."/>
            <person name="Grigoriev I."/>
            <person name="Davis J."/>
        </authorList>
    </citation>
    <scope>NUCLEOTIDE SEQUENCE</scope>
    <source>
        <strain evidence="3">G11</strain>
    </source>
</reference>
<feature type="region of interest" description="Disordered" evidence="1">
    <location>
        <begin position="539"/>
        <end position="694"/>
    </location>
</feature>
<feature type="compositionally biased region" description="Pro residues" evidence="1">
    <location>
        <begin position="265"/>
        <end position="274"/>
    </location>
</feature>
<dbReference type="InterPro" id="IPR057226">
    <property type="entry name" value="DUF7904"/>
</dbReference>
<feature type="compositionally biased region" description="Polar residues" evidence="1">
    <location>
        <begin position="395"/>
        <end position="422"/>
    </location>
</feature>
<dbReference type="SUPFAM" id="SSF55753">
    <property type="entry name" value="Actin depolymerizing proteins"/>
    <property type="match status" value="2"/>
</dbReference>
<feature type="region of interest" description="Disordered" evidence="1">
    <location>
        <begin position="96"/>
        <end position="115"/>
    </location>
</feature>
<feature type="region of interest" description="Disordered" evidence="1">
    <location>
        <begin position="239"/>
        <end position="274"/>
    </location>
</feature>